<sequence>MTRITDTRAGIDGRIRDVELVTSTSRKIRRPVNSLVPLEIPGVNDTSQETTQDSEGSNPPQRARRYNLRPRPTTRDADPKIATDRSSSSTKITRRWFLFYIMIVSVLVAHASKATIDMQMTCTDKDVLIMSAIANRSFQICTDHSYEFHVAKSHPYLVQLPPRSTLHDHKVLLKRDTGGRIATMKTICRVLDFCDNLNCCLYAHVLFNPECWPTGAVFVTMFFLYAIMATSYLLLYVLMTIGKPIRLILQGIKVVLMFLFFCITKLCLILLRRVTKRHTPTRRDRLTVALAAIISFTILNSPNAFACQHVNAFEHHILYYVQRQGNLPNEAHTELLKISTFHQEACLRVTHNSSLIVNLKVRWKGLYLQCEQESLYFTRAAK</sequence>
<protein>
    <submittedName>
        <fullName evidence="4">Tat pathway signal sequence domain protein</fullName>
    </submittedName>
</protein>
<keyword evidence="2" id="KW-1133">Transmembrane helix</keyword>
<feature type="transmembrane region" description="Helical" evidence="2">
    <location>
        <begin position="97"/>
        <end position="116"/>
    </location>
</feature>
<evidence type="ECO:0000313" key="4">
    <source>
        <dbReference type="EMBL" id="KIH47162.1"/>
    </source>
</evidence>
<keyword evidence="5" id="KW-1185">Reference proteome</keyword>
<gene>
    <name evidence="4" type="ORF">ANCDUO_22781</name>
</gene>
<dbReference type="OrthoDB" id="5875705at2759"/>
<evidence type="ECO:0000256" key="1">
    <source>
        <dbReference type="SAM" id="MobiDB-lite"/>
    </source>
</evidence>
<proteinExistence type="predicted"/>
<feature type="compositionally biased region" description="Basic and acidic residues" evidence="1">
    <location>
        <begin position="73"/>
        <end position="83"/>
    </location>
</feature>
<feature type="transmembrane region" description="Helical" evidence="2">
    <location>
        <begin position="216"/>
        <end position="239"/>
    </location>
</feature>
<evidence type="ECO:0000256" key="2">
    <source>
        <dbReference type="SAM" id="Phobius"/>
    </source>
</evidence>
<feature type="transmembrane region" description="Helical" evidence="2">
    <location>
        <begin position="251"/>
        <end position="271"/>
    </location>
</feature>
<accession>A0A0C2CBD2</accession>
<keyword evidence="2" id="KW-0812">Transmembrane</keyword>
<feature type="domain" description="Phlebovirus glycoprotein G2 fusion" evidence="3">
    <location>
        <begin position="332"/>
        <end position="381"/>
    </location>
</feature>
<dbReference type="AlphaFoldDB" id="A0A0C2CBD2"/>
<dbReference type="Pfam" id="PF07245">
    <property type="entry name" value="Phlebovirus_G2"/>
    <property type="match status" value="1"/>
</dbReference>
<dbReference type="InterPro" id="IPR009878">
    <property type="entry name" value="Phlebovirus_G2_fusion"/>
</dbReference>
<keyword evidence="2" id="KW-0472">Membrane</keyword>
<reference evidence="4 5" key="1">
    <citation type="submission" date="2013-12" db="EMBL/GenBank/DDBJ databases">
        <title>Draft genome of the parsitic nematode Ancylostoma duodenale.</title>
        <authorList>
            <person name="Mitreva M."/>
        </authorList>
    </citation>
    <scope>NUCLEOTIDE SEQUENCE [LARGE SCALE GENOMIC DNA]</scope>
    <source>
        <strain evidence="4 5">Zhejiang</strain>
    </source>
</reference>
<dbReference type="Proteomes" id="UP000054047">
    <property type="component" value="Unassembled WGS sequence"/>
</dbReference>
<feature type="compositionally biased region" description="Polar residues" evidence="1">
    <location>
        <begin position="44"/>
        <end position="60"/>
    </location>
</feature>
<name>A0A0C2CBD2_9BILA</name>
<organism evidence="4 5">
    <name type="scientific">Ancylostoma duodenale</name>
    <dbReference type="NCBI Taxonomy" id="51022"/>
    <lineage>
        <taxon>Eukaryota</taxon>
        <taxon>Metazoa</taxon>
        <taxon>Ecdysozoa</taxon>
        <taxon>Nematoda</taxon>
        <taxon>Chromadorea</taxon>
        <taxon>Rhabditida</taxon>
        <taxon>Rhabditina</taxon>
        <taxon>Rhabditomorpha</taxon>
        <taxon>Strongyloidea</taxon>
        <taxon>Ancylostomatidae</taxon>
        <taxon>Ancylostomatinae</taxon>
        <taxon>Ancylostoma</taxon>
    </lineage>
</organism>
<feature type="region of interest" description="Disordered" evidence="1">
    <location>
        <begin position="38"/>
        <end position="86"/>
    </location>
</feature>
<dbReference type="EMBL" id="KN768052">
    <property type="protein sequence ID" value="KIH47162.1"/>
    <property type="molecule type" value="Genomic_DNA"/>
</dbReference>
<evidence type="ECO:0000313" key="5">
    <source>
        <dbReference type="Proteomes" id="UP000054047"/>
    </source>
</evidence>
<evidence type="ECO:0000259" key="3">
    <source>
        <dbReference type="Pfam" id="PF07245"/>
    </source>
</evidence>